<dbReference type="Proteomes" id="UP000031443">
    <property type="component" value="Unassembled WGS sequence"/>
</dbReference>
<proteinExistence type="predicted"/>
<name>M7B198_CHEMY</name>
<dbReference type="AlphaFoldDB" id="M7B198"/>
<evidence type="ECO:0000313" key="1">
    <source>
        <dbReference type="EMBL" id="EMP30804.1"/>
    </source>
</evidence>
<sequence>MRFGAPIGQERRTVATGSCDRLYLRMLREMTQYVNCKLKVYYCEFCCAVMLIEAELLTQGKERCIKNIAESHCAVKPSHTTNEENHSDFGQEYMTTLVLSTQDFLIEFPS</sequence>
<reference evidence="2" key="1">
    <citation type="journal article" date="2013" name="Nat. Genet.">
        <title>The draft genomes of soft-shell turtle and green sea turtle yield insights into the development and evolution of the turtle-specific body plan.</title>
        <authorList>
            <person name="Wang Z."/>
            <person name="Pascual-Anaya J."/>
            <person name="Zadissa A."/>
            <person name="Li W."/>
            <person name="Niimura Y."/>
            <person name="Huang Z."/>
            <person name="Li C."/>
            <person name="White S."/>
            <person name="Xiong Z."/>
            <person name="Fang D."/>
            <person name="Wang B."/>
            <person name="Ming Y."/>
            <person name="Chen Y."/>
            <person name="Zheng Y."/>
            <person name="Kuraku S."/>
            <person name="Pignatelli M."/>
            <person name="Herrero J."/>
            <person name="Beal K."/>
            <person name="Nozawa M."/>
            <person name="Li Q."/>
            <person name="Wang J."/>
            <person name="Zhang H."/>
            <person name="Yu L."/>
            <person name="Shigenobu S."/>
            <person name="Wang J."/>
            <person name="Liu J."/>
            <person name="Flicek P."/>
            <person name="Searle S."/>
            <person name="Wang J."/>
            <person name="Kuratani S."/>
            <person name="Yin Y."/>
            <person name="Aken B."/>
            <person name="Zhang G."/>
            <person name="Irie N."/>
        </authorList>
    </citation>
    <scope>NUCLEOTIDE SEQUENCE [LARGE SCALE GENOMIC DNA]</scope>
</reference>
<evidence type="ECO:0000313" key="2">
    <source>
        <dbReference type="Proteomes" id="UP000031443"/>
    </source>
</evidence>
<dbReference type="EMBL" id="KB548240">
    <property type="protein sequence ID" value="EMP30804.1"/>
    <property type="molecule type" value="Genomic_DNA"/>
</dbReference>
<accession>M7B198</accession>
<gene>
    <name evidence="1" type="ORF">UY3_12075</name>
</gene>
<keyword evidence="2" id="KW-1185">Reference proteome</keyword>
<organism evidence="1 2">
    <name type="scientific">Chelonia mydas</name>
    <name type="common">Green sea-turtle</name>
    <name type="synonym">Chelonia agassizi</name>
    <dbReference type="NCBI Taxonomy" id="8469"/>
    <lineage>
        <taxon>Eukaryota</taxon>
        <taxon>Metazoa</taxon>
        <taxon>Chordata</taxon>
        <taxon>Craniata</taxon>
        <taxon>Vertebrata</taxon>
        <taxon>Euteleostomi</taxon>
        <taxon>Archelosauria</taxon>
        <taxon>Testudinata</taxon>
        <taxon>Testudines</taxon>
        <taxon>Cryptodira</taxon>
        <taxon>Durocryptodira</taxon>
        <taxon>Americhelydia</taxon>
        <taxon>Chelonioidea</taxon>
        <taxon>Cheloniidae</taxon>
        <taxon>Chelonia</taxon>
    </lineage>
</organism>
<protein>
    <submittedName>
        <fullName evidence="1">Uncharacterized protein</fullName>
    </submittedName>
</protein>